<keyword evidence="7" id="KW-0186">Copper</keyword>
<organism evidence="14 15">
    <name type="scientific">Streptomyces griseosporeus</name>
    <dbReference type="NCBI Taxonomy" id="1910"/>
    <lineage>
        <taxon>Bacteria</taxon>
        <taxon>Bacillati</taxon>
        <taxon>Actinomycetota</taxon>
        <taxon>Actinomycetes</taxon>
        <taxon>Kitasatosporales</taxon>
        <taxon>Streptomycetaceae</taxon>
        <taxon>Streptomyces</taxon>
    </lineage>
</organism>
<feature type="chain" id="PRO_5046004103" evidence="11">
    <location>
        <begin position="23"/>
        <end position="622"/>
    </location>
</feature>
<keyword evidence="2" id="KW-1003">Cell membrane</keyword>
<dbReference type="InterPro" id="IPR007348">
    <property type="entry name" value="CopC_dom"/>
</dbReference>
<feature type="domain" description="Copper resistance protein D" evidence="13">
    <location>
        <begin position="312"/>
        <end position="383"/>
    </location>
</feature>
<dbReference type="SUPFAM" id="SSF81296">
    <property type="entry name" value="E set domains"/>
    <property type="match status" value="1"/>
</dbReference>
<keyword evidence="3 10" id="KW-0812">Transmembrane</keyword>
<dbReference type="Pfam" id="PF05425">
    <property type="entry name" value="CopD"/>
    <property type="match status" value="1"/>
</dbReference>
<feature type="transmembrane region" description="Helical" evidence="10">
    <location>
        <begin position="353"/>
        <end position="371"/>
    </location>
</feature>
<dbReference type="EMBL" id="JBFAUJ010000002">
    <property type="protein sequence ID" value="MEV8459249.1"/>
    <property type="molecule type" value="Genomic_DNA"/>
</dbReference>
<evidence type="ECO:0000256" key="11">
    <source>
        <dbReference type="SAM" id="SignalP"/>
    </source>
</evidence>
<protein>
    <submittedName>
        <fullName evidence="14">Copper resistance protein CopC</fullName>
    </submittedName>
</protein>
<evidence type="ECO:0000313" key="15">
    <source>
        <dbReference type="Proteomes" id="UP001553148"/>
    </source>
</evidence>
<feature type="signal peptide" evidence="11">
    <location>
        <begin position="1"/>
        <end position="22"/>
    </location>
</feature>
<evidence type="ECO:0000256" key="3">
    <source>
        <dbReference type="ARBA" id="ARBA00022692"/>
    </source>
</evidence>
<dbReference type="Gene3D" id="2.60.40.1220">
    <property type="match status" value="1"/>
</dbReference>
<sequence length="622" mass="63508">MLLGTLLVLFLLGGAAPASAHAALRATDPADGTVLKTAPRALTLTFTESVGLLDGSFRVYDPDGHRLRTGPPGHADGRADTARVTLPGTLGRGTYTVAWRVVSADSHPVSGAFTFSVGAPSPAVAAPATAPAEDPATGTLFDLARYTAYGGAALLIGTAVFLGVCRPPDTAEPVLRRVARTGWWLLLAATTALLLLRAPYETGEGPSAALDPGGLARTLTTRPGQALAARLALLGAVALLPRRPRALRTAGPVLAVALALTWASAEHASAGPQVPVAMASAVLHLLAMAVWLGGLVCLLTLLHPARPVPAAVPARFSRLALACVAVLAVTGVYQSWRGLGSWPALTGTAYGRILLAKLAAVALLLTVAALSRGWTARLASSADAVAAETRGSVAPEEHQERAAPADAVPEEHPEPELTTAGSRARREGDAPGGARRARPAEPAAHRGPTPPGAAPAQGRRPAAATALRRSVVAETLIGVLVLVITTVLTTTLPGRAEAEAAATTAPAGALPGASVTRVPFAVAGARGTVQVTLTPGRTGDNAVEAVVYGPDGGFATVPELRISFTLPDRQLGPLDARVTDRGGYWAADAVTLPLPGTWTMKVTVRVSEVDQVSVTRPVRVAP</sequence>
<reference evidence="14 15" key="1">
    <citation type="submission" date="2024-06" db="EMBL/GenBank/DDBJ databases">
        <title>The Natural Products Discovery Center: Release of the First 8490 Sequenced Strains for Exploring Actinobacteria Biosynthetic Diversity.</title>
        <authorList>
            <person name="Kalkreuter E."/>
            <person name="Kautsar S.A."/>
            <person name="Yang D."/>
            <person name="Bader C.D."/>
            <person name="Teijaro C.N."/>
            <person name="Fluegel L."/>
            <person name="Davis C.M."/>
            <person name="Simpson J.R."/>
            <person name="Lauterbach L."/>
            <person name="Steele A.D."/>
            <person name="Gui C."/>
            <person name="Meng S."/>
            <person name="Li G."/>
            <person name="Viehrig K."/>
            <person name="Ye F."/>
            <person name="Su P."/>
            <person name="Kiefer A.F."/>
            <person name="Nichols A."/>
            <person name="Cepeda A.J."/>
            <person name="Yan W."/>
            <person name="Fan B."/>
            <person name="Jiang Y."/>
            <person name="Adhikari A."/>
            <person name="Zheng C.-J."/>
            <person name="Schuster L."/>
            <person name="Cowan T.M."/>
            <person name="Smanski M.J."/>
            <person name="Chevrette M.G."/>
            <person name="De Carvalho L.P.S."/>
            <person name="Shen B."/>
        </authorList>
    </citation>
    <scope>NUCLEOTIDE SEQUENCE [LARGE SCALE GENOMIC DNA]</scope>
    <source>
        <strain evidence="14 15">NPDC052360</strain>
    </source>
</reference>
<evidence type="ECO:0000256" key="6">
    <source>
        <dbReference type="ARBA" id="ARBA00022989"/>
    </source>
</evidence>
<comment type="caution">
    <text evidence="14">The sequence shown here is derived from an EMBL/GenBank/DDBJ whole genome shotgun (WGS) entry which is preliminary data.</text>
</comment>
<feature type="domain" description="CopC" evidence="12">
    <location>
        <begin position="21"/>
        <end position="117"/>
    </location>
</feature>
<accession>A0ABV3KIX6</accession>
<dbReference type="InterPro" id="IPR032694">
    <property type="entry name" value="CopC/D"/>
</dbReference>
<keyword evidence="6 10" id="KW-1133">Transmembrane helix</keyword>
<keyword evidence="8 10" id="KW-0472">Membrane</keyword>
<evidence type="ECO:0000256" key="5">
    <source>
        <dbReference type="ARBA" id="ARBA00022729"/>
    </source>
</evidence>
<proteinExistence type="predicted"/>
<dbReference type="PANTHER" id="PTHR34820:SF4">
    <property type="entry name" value="INNER MEMBRANE PROTEIN YEBZ"/>
    <property type="match status" value="1"/>
</dbReference>
<dbReference type="InterPro" id="IPR014755">
    <property type="entry name" value="Cu-Rt/internalin_Ig-like"/>
</dbReference>
<feature type="transmembrane region" description="Helical" evidence="10">
    <location>
        <begin position="277"/>
        <end position="302"/>
    </location>
</feature>
<evidence type="ECO:0000256" key="2">
    <source>
        <dbReference type="ARBA" id="ARBA00022475"/>
    </source>
</evidence>
<name>A0ABV3KIX6_STRGS</name>
<feature type="transmembrane region" description="Helical" evidence="10">
    <location>
        <begin position="143"/>
        <end position="162"/>
    </location>
</feature>
<keyword evidence="5 11" id="KW-0732">Signal</keyword>
<evidence type="ECO:0000256" key="9">
    <source>
        <dbReference type="SAM" id="MobiDB-lite"/>
    </source>
</evidence>
<dbReference type="InterPro" id="IPR014756">
    <property type="entry name" value="Ig_E-set"/>
</dbReference>
<dbReference type="Proteomes" id="UP001553148">
    <property type="component" value="Unassembled WGS sequence"/>
</dbReference>
<feature type="region of interest" description="Disordered" evidence="9">
    <location>
        <begin position="389"/>
        <end position="462"/>
    </location>
</feature>
<evidence type="ECO:0000256" key="8">
    <source>
        <dbReference type="ARBA" id="ARBA00023136"/>
    </source>
</evidence>
<evidence type="ECO:0000259" key="12">
    <source>
        <dbReference type="Pfam" id="PF04234"/>
    </source>
</evidence>
<evidence type="ECO:0000256" key="1">
    <source>
        <dbReference type="ARBA" id="ARBA00004651"/>
    </source>
</evidence>
<gene>
    <name evidence="14" type="ORF">AB0470_06850</name>
</gene>
<dbReference type="RefSeq" id="WP_366504448.1">
    <property type="nucleotide sequence ID" value="NZ_JBFAUJ010000002.1"/>
</dbReference>
<evidence type="ECO:0000256" key="4">
    <source>
        <dbReference type="ARBA" id="ARBA00022723"/>
    </source>
</evidence>
<evidence type="ECO:0000259" key="13">
    <source>
        <dbReference type="Pfam" id="PF05425"/>
    </source>
</evidence>
<feature type="transmembrane region" description="Helical" evidence="10">
    <location>
        <begin position="314"/>
        <end position="333"/>
    </location>
</feature>
<feature type="transmembrane region" description="Helical" evidence="10">
    <location>
        <begin position="183"/>
        <end position="200"/>
    </location>
</feature>
<dbReference type="PANTHER" id="PTHR34820">
    <property type="entry name" value="INNER MEMBRANE PROTEIN YEBZ"/>
    <property type="match status" value="1"/>
</dbReference>
<evidence type="ECO:0000256" key="10">
    <source>
        <dbReference type="SAM" id="Phobius"/>
    </source>
</evidence>
<evidence type="ECO:0000256" key="7">
    <source>
        <dbReference type="ARBA" id="ARBA00023008"/>
    </source>
</evidence>
<dbReference type="InterPro" id="IPR008457">
    <property type="entry name" value="Cu-R_CopD_dom"/>
</dbReference>
<keyword evidence="15" id="KW-1185">Reference proteome</keyword>
<keyword evidence="4" id="KW-0479">Metal-binding</keyword>
<dbReference type="Pfam" id="PF04234">
    <property type="entry name" value="CopC"/>
    <property type="match status" value="1"/>
</dbReference>
<feature type="compositionally biased region" description="Basic and acidic residues" evidence="9">
    <location>
        <begin position="395"/>
        <end position="415"/>
    </location>
</feature>
<evidence type="ECO:0000313" key="14">
    <source>
        <dbReference type="EMBL" id="MEV8459249.1"/>
    </source>
</evidence>
<comment type="subcellular location">
    <subcellularLocation>
        <location evidence="1">Cell membrane</location>
        <topology evidence="1">Multi-pass membrane protein</topology>
    </subcellularLocation>
</comment>